<reference evidence="3" key="1">
    <citation type="journal article" date="2020" name="Nat. Ecol. Evol.">
        <title>Deeply conserved synteny resolves early events in vertebrate evolution.</title>
        <authorList>
            <person name="Simakov O."/>
            <person name="Marletaz F."/>
            <person name="Yue J.X."/>
            <person name="O'Connell B."/>
            <person name="Jenkins J."/>
            <person name="Brandt A."/>
            <person name="Calef R."/>
            <person name="Tung C.H."/>
            <person name="Huang T.K."/>
            <person name="Schmutz J."/>
            <person name="Satoh N."/>
            <person name="Yu J.K."/>
            <person name="Putnam N.H."/>
            <person name="Green R.E."/>
            <person name="Rokhsar D.S."/>
        </authorList>
    </citation>
    <scope>NUCLEOTIDE SEQUENCE [LARGE SCALE GENOMIC DNA]</scope>
    <source>
        <strain evidence="3">S238N-H82</strain>
    </source>
</reference>
<dbReference type="RefSeq" id="XP_035671760.1">
    <property type="nucleotide sequence ID" value="XM_035815867.1"/>
</dbReference>
<keyword evidence="3" id="KW-1185">Reference proteome</keyword>
<reference evidence="4" key="2">
    <citation type="submission" date="2025-08" db="UniProtKB">
        <authorList>
            <consortium name="RefSeq"/>
        </authorList>
    </citation>
    <scope>IDENTIFICATION</scope>
    <source>
        <strain evidence="4">S238N-H82</strain>
        <tissue evidence="4">Testes</tissue>
    </source>
</reference>
<evidence type="ECO:0000259" key="2">
    <source>
        <dbReference type="Pfam" id="PF02668"/>
    </source>
</evidence>
<organism evidence="3 4">
    <name type="scientific">Branchiostoma floridae</name>
    <name type="common">Florida lancelet</name>
    <name type="synonym">Amphioxus</name>
    <dbReference type="NCBI Taxonomy" id="7739"/>
    <lineage>
        <taxon>Eukaryota</taxon>
        <taxon>Metazoa</taxon>
        <taxon>Chordata</taxon>
        <taxon>Cephalochordata</taxon>
        <taxon>Leptocardii</taxon>
        <taxon>Amphioxiformes</taxon>
        <taxon>Branchiostomatidae</taxon>
        <taxon>Branchiostoma</taxon>
    </lineage>
</organism>
<dbReference type="Proteomes" id="UP000001554">
    <property type="component" value="Chromosome 4"/>
</dbReference>
<dbReference type="PANTHER" id="PTHR10696:SF33">
    <property type="entry name" value="GAMMA-BUTYROBETAINE DIOXYGENASE"/>
    <property type="match status" value="1"/>
</dbReference>
<feature type="domain" description="TauD/TfdA-like" evidence="2">
    <location>
        <begin position="11"/>
        <end position="64"/>
    </location>
</feature>
<dbReference type="InterPro" id="IPR003819">
    <property type="entry name" value="TauD/TfdA-like"/>
</dbReference>
<accession>A0A9J7KXD1</accession>
<dbReference type="KEGG" id="bfo:118412828"/>
<evidence type="ECO:0000313" key="3">
    <source>
        <dbReference type="Proteomes" id="UP000001554"/>
    </source>
</evidence>
<dbReference type="OrthoDB" id="406634at2759"/>
<dbReference type="SUPFAM" id="SSF51197">
    <property type="entry name" value="Clavaminate synthase-like"/>
    <property type="match status" value="1"/>
</dbReference>
<dbReference type="GeneID" id="118412828"/>
<proteinExistence type="predicted"/>
<keyword evidence="1" id="KW-0560">Oxidoreductase</keyword>
<evidence type="ECO:0000256" key="1">
    <source>
        <dbReference type="ARBA" id="ARBA00023002"/>
    </source>
</evidence>
<name>A0A9J7KXD1_BRAFL</name>
<dbReference type="PANTHER" id="PTHR10696">
    <property type="entry name" value="GAMMA-BUTYROBETAINE HYDROXYLASE-RELATED"/>
    <property type="match status" value="1"/>
</dbReference>
<gene>
    <name evidence="4" type="primary">LOC118412828</name>
</gene>
<protein>
    <submittedName>
        <fullName evidence="4">Gamma-butyrobetaine dioxygenase-like</fullName>
    </submittedName>
</protein>
<dbReference type="GO" id="GO:0016491">
    <property type="term" value="F:oxidoreductase activity"/>
    <property type="evidence" value="ECO:0007669"/>
    <property type="project" value="UniProtKB-KW"/>
</dbReference>
<dbReference type="Pfam" id="PF02668">
    <property type="entry name" value="TauD"/>
    <property type="match status" value="1"/>
</dbReference>
<dbReference type="OMA" id="EICAIDN"/>
<dbReference type="InterPro" id="IPR042098">
    <property type="entry name" value="TauD-like_sf"/>
</dbReference>
<dbReference type="AlphaFoldDB" id="A0A9J7KXD1"/>
<evidence type="ECO:0000313" key="4">
    <source>
        <dbReference type="RefSeq" id="XP_035671760.1"/>
    </source>
</evidence>
<dbReference type="InterPro" id="IPR050411">
    <property type="entry name" value="AlphaKG_dependent_hydroxylases"/>
</dbReference>
<dbReference type="Gene3D" id="3.60.130.10">
    <property type="entry name" value="Clavaminate synthase-like"/>
    <property type="match status" value="1"/>
</dbReference>
<sequence>MDLPLDQIRPFYRAMKAFNAILYRQENLVQLKMKPGEMFALDNRRVLHGRSAFSATGGTRHLQGGFLDWDEVYSRMRVLQAELGILE</sequence>